<organism evidence="2 3">
    <name type="scientific">Spirosoma validum</name>
    <dbReference type="NCBI Taxonomy" id="2771355"/>
    <lineage>
        <taxon>Bacteria</taxon>
        <taxon>Pseudomonadati</taxon>
        <taxon>Bacteroidota</taxon>
        <taxon>Cytophagia</taxon>
        <taxon>Cytophagales</taxon>
        <taxon>Cytophagaceae</taxon>
        <taxon>Spirosoma</taxon>
    </lineage>
</organism>
<dbReference type="NCBIfam" id="TIGR04534">
    <property type="entry name" value="ELWxxDGT_rpt"/>
    <property type="match status" value="1"/>
</dbReference>
<feature type="domain" description="Secretion system C-terminal sorting" evidence="1">
    <location>
        <begin position="657"/>
        <end position="724"/>
    </location>
</feature>
<dbReference type="InterPro" id="IPR030916">
    <property type="entry name" value="ELWxxDGT_rpt"/>
</dbReference>
<evidence type="ECO:0000313" key="3">
    <source>
        <dbReference type="Proteomes" id="UP000653797"/>
    </source>
</evidence>
<proteinExistence type="predicted"/>
<sequence>MKILYRKLGNLLVWPFVLGSLVVNAQTRVKDIRSGAASSTPEQLININGVLYFVANDGVHGKELWKSDGTEQGTTLVKDIGPDAVDGEVKYLTNVNGTAFFSARVATGFGVVGELWKSDGTAAGTVELLDGQTNKAESKDPANLTSVGGTLYYSNTLALGGFGYTGLFTSNGTSSPGTRRIKYYSSEAPAYPKISQLTDVNGTLYFIYAGGLYKSNGTEATTTLVKTITSSTENTKIRNLINVNGTLFFAADESSTNTYRLWKSDGTAAGTVKVNDGIGNPAEAADAANLTNVNGTLYYTNSVVRAGTGIYWGLFKSNGPDYPNASFFGSFRKSSNDNPLSNDIPYDATSAQAARPSDLTNVNGTLYFVFAGNLWKSDGTRAGTVKITDAVAPSYLTNVNGTLYFVSAQKSIYKTDPTSSTASSVVMSSDFTYNLTNVNGTLFYTHNDPATGVELYKVDTAPVGPQSLVLTAPIYNCTTGQFIFQTSGGDNTLIEYMAPGITSWTANPNQFVDTELRTAADAKPIVLYARQNGVIVTTLFDIRALCPVGQPPMNGGLQLITPLYNCQSGAFTFQTSGGNNTLIEYMAPGITSWTTNPNQFVDTELRTAADAKPITLYARQNGLTVTALFDIRALCPVNSPARVAAPSRLDVTLRARIYPNPVSEKFTVDIEGDTDQPVRLWLVDVMGRTVIDRQIKLDQPHHSEDVGIGQQESGLYLLRISTPSQIRTLNVLKR</sequence>
<protein>
    <submittedName>
        <fullName evidence="2">T9SS type A sorting domain-containing protein</fullName>
    </submittedName>
</protein>
<evidence type="ECO:0000259" key="1">
    <source>
        <dbReference type="Pfam" id="PF18962"/>
    </source>
</evidence>
<dbReference type="RefSeq" id="WP_191041658.1">
    <property type="nucleotide sequence ID" value="NZ_JACXAA010000010.1"/>
</dbReference>
<name>A0A927B623_9BACT</name>
<dbReference type="AlphaFoldDB" id="A0A927B623"/>
<dbReference type="NCBIfam" id="TIGR04183">
    <property type="entry name" value="Por_Secre_tail"/>
    <property type="match status" value="1"/>
</dbReference>
<comment type="caution">
    <text evidence="2">The sequence shown here is derived from an EMBL/GenBank/DDBJ whole genome shotgun (WGS) entry which is preliminary data.</text>
</comment>
<dbReference type="Pfam" id="PF18962">
    <property type="entry name" value="Por_Secre_tail"/>
    <property type="match status" value="1"/>
</dbReference>
<accession>A0A927B623</accession>
<dbReference type="EMBL" id="JACXAA010000010">
    <property type="protein sequence ID" value="MBD2756044.1"/>
    <property type="molecule type" value="Genomic_DNA"/>
</dbReference>
<evidence type="ECO:0000313" key="2">
    <source>
        <dbReference type="EMBL" id="MBD2756044.1"/>
    </source>
</evidence>
<gene>
    <name evidence="2" type="ORF">IC230_24315</name>
</gene>
<keyword evidence="3" id="KW-1185">Reference proteome</keyword>
<dbReference type="Proteomes" id="UP000653797">
    <property type="component" value="Unassembled WGS sequence"/>
</dbReference>
<dbReference type="InterPro" id="IPR026444">
    <property type="entry name" value="Secre_tail"/>
</dbReference>
<reference evidence="2" key="1">
    <citation type="submission" date="2020-09" db="EMBL/GenBank/DDBJ databases">
        <authorList>
            <person name="Kim M.K."/>
        </authorList>
    </citation>
    <scope>NUCLEOTIDE SEQUENCE</scope>
    <source>
        <strain evidence="2">BT704</strain>
    </source>
</reference>